<keyword evidence="1" id="KW-0472">Membrane</keyword>
<accession>I0HAU8</accession>
<dbReference type="AlphaFoldDB" id="I0HAU8"/>
<keyword evidence="1" id="KW-0812">Transmembrane</keyword>
<evidence type="ECO:0000313" key="3">
    <source>
        <dbReference type="EMBL" id="BAL90135.1"/>
    </source>
</evidence>
<proteinExistence type="predicted"/>
<feature type="transmembrane region" description="Helical" evidence="1">
    <location>
        <begin position="83"/>
        <end position="102"/>
    </location>
</feature>
<dbReference type="STRING" id="512565.AMIS_49150"/>
<feature type="transmembrane region" description="Helical" evidence="1">
    <location>
        <begin position="114"/>
        <end position="136"/>
    </location>
</feature>
<dbReference type="Pfam" id="PF10756">
    <property type="entry name" value="bPH_6"/>
    <property type="match status" value="1"/>
</dbReference>
<sequence>MIRRLSTAVARHRRPILVGTATLVTGAVLARALGADPDLLAPWLLLLFLTADVLYLTTLVAPSTRRPATAFDVDGSALHTPRTGGLPLVGVAHLALLGALALDPAGTTPMGIPKPLGVVALIAALALYPRGLWYGVRLTLTPEGLRNEKYAGTVVIPWQAIAGVHLTDSGRVRVRLRLADPDQVTVSGWTTSRRTLEFDGVEPSLVAGTMRRYLAAPGERAHISAGAADPGSAPGSGGA</sequence>
<keyword evidence="1" id="KW-1133">Transmembrane helix</keyword>
<dbReference type="PATRIC" id="fig|512565.3.peg.4904"/>
<evidence type="ECO:0000256" key="1">
    <source>
        <dbReference type="SAM" id="Phobius"/>
    </source>
</evidence>
<keyword evidence="4" id="KW-1185">Reference proteome</keyword>
<evidence type="ECO:0000313" key="4">
    <source>
        <dbReference type="Proteomes" id="UP000007882"/>
    </source>
</evidence>
<dbReference type="EMBL" id="AP012319">
    <property type="protein sequence ID" value="BAL90135.1"/>
    <property type="molecule type" value="Genomic_DNA"/>
</dbReference>
<feature type="domain" description="Low molecular weight protein antigen 6 PH" evidence="2">
    <location>
        <begin position="136"/>
        <end position="192"/>
    </location>
</feature>
<dbReference type="OrthoDB" id="3298837at2"/>
<feature type="transmembrane region" description="Helical" evidence="1">
    <location>
        <begin position="44"/>
        <end position="62"/>
    </location>
</feature>
<protein>
    <recommendedName>
        <fullName evidence="2">Low molecular weight protein antigen 6 PH domain-containing protein</fullName>
    </recommendedName>
</protein>
<reference evidence="3 4" key="1">
    <citation type="submission" date="2012-02" db="EMBL/GenBank/DDBJ databases">
        <title>Complete genome sequence of Actinoplanes missouriensis 431 (= NBRC 102363).</title>
        <authorList>
            <person name="Ohnishi Y."/>
            <person name="Ishikawa J."/>
            <person name="Sekine M."/>
            <person name="Hosoyama A."/>
            <person name="Harada T."/>
            <person name="Narita H."/>
            <person name="Hata T."/>
            <person name="Konno Y."/>
            <person name="Tutikane K."/>
            <person name="Fujita N."/>
            <person name="Horinouchi S."/>
            <person name="Hayakawa M."/>
        </authorList>
    </citation>
    <scope>NUCLEOTIDE SEQUENCE [LARGE SCALE GENOMIC DNA]</scope>
    <source>
        <strain evidence="4">ATCC 14538 / DSM 43046 / CBS 188.64 / JCM 3121 / NBRC 102363 / NCIMB 12654 / NRRL B-3342 / UNCC 431</strain>
    </source>
</reference>
<dbReference type="HOGENOM" id="CLU_1159164_0_0_11"/>
<evidence type="ECO:0000259" key="2">
    <source>
        <dbReference type="Pfam" id="PF10756"/>
    </source>
</evidence>
<dbReference type="KEGG" id="ams:AMIS_49150"/>
<gene>
    <name evidence="3" type="ordered locus">AMIS_49150</name>
</gene>
<dbReference type="InterPro" id="IPR019692">
    <property type="entry name" value="CFP-6_PH"/>
</dbReference>
<organism evidence="3 4">
    <name type="scientific">Actinoplanes missouriensis (strain ATCC 14538 / DSM 43046 / CBS 188.64 / JCM 3121 / NBRC 102363 / NCIMB 12654 / NRRL B-3342 / UNCC 431)</name>
    <dbReference type="NCBI Taxonomy" id="512565"/>
    <lineage>
        <taxon>Bacteria</taxon>
        <taxon>Bacillati</taxon>
        <taxon>Actinomycetota</taxon>
        <taxon>Actinomycetes</taxon>
        <taxon>Micromonosporales</taxon>
        <taxon>Micromonosporaceae</taxon>
        <taxon>Actinoplanes</taxon>
    </lineage>
</organism>
<dbReference type="Proteomes" id="UP000007882">
    <property type="component" value="Chromosome"/>
</dbReference>
<name>I0HAU8_ACTM4</name>
<dbReference type="RefSeq" id="WP_014445024.1">
    <property type="nucleotide sequence ID" value="NC_017093.1"/>
</dbReference>